<dbReference type="CDD" id="cd14014">
    <property type="entry name" value="STKc_PknB_like"/>
    <property type="match status" value="1"/>
</dbReference>
<evidence type="ECO:0000313" key="14">
    <source>
        <dbReference type="EMBL" id="CAF2082249.1"/>
    </source>
</evidence>
<sequence>IKQKSNMFRRFLAESLTKRPQNNDDPNEPCCLIRWSDSKKFVIVSQRKIRAPSKTIILYETYTINDDDGEERTGRIIFKGTRKECETLHYNVDTTPTKSKPVTNSEKTKKSNDQQVNTASSSASDILSDVKDDSDDDENANEREAIGNAVLMKMLQLVLQGSVDGDENEPTHKVPCSACNTNPISSDRYKCLNCKDLNLCGSCFERRRQSKEHRSGHAFAHFKSPGELFGEKVSDEDVTFDKLKKMYAGEIHESITCDGCKAESIKGLRFKCDTCPNYDLCRQCVENNVITKTHKSSHPLILISRRAIQQIPAEDIQLGDELGSGAFGSVFKAKWISKNRPVACKVITVPKASGAEVLEKSFLKELFAYAELSGAYILKTYGFAACKQGQNKQYILVMEYMAQGSLSSVIKEKGKKISLRRKLDMARNVASGMRKIHEHSMIHRDIRPDNILVNENYTAKIGDMGIARVVDPLNQHTQIGCGSYMPPEFYEGSYDQKLDIFTFGLTLNELFTSIRHTFQQCRSDKIIFQEKSPIFDDLIARCTAYNPKRRPAAIEIEKTLDIYSAGFNEIVLKKHPGYMKLSTEDKDEIFVAFYEKFHEPATEFIRKQFPPEFLDGPDNLTCVKVDKNASNEIRIQCPMQ</sequence>
<evidence type="ECO:0000256" key="1">
    <source>
        <dbReference type="ARBA" id="ARBA00022679"/>
    </source>
</evidence>
<dbReference type="GO" id="GO:0008270">
    <property type="term" value="F:zinc ion binding"/>
    <property type="evidence" value="ECO:0007669"/>
    <property type="project" value="UniProtKB-KW"/>
</dbReference>
<evidence type="ECO:0000256" key="7">
    <source>
        <dbReference type="ARBA" id="ARBA00022840"/>
    </source>
</evidence>
<proteinExistence type="predicted"/>
<dbReference type="PANTHER" id="PTHR44329">
    <property type="entry name" value="SERINE/THREONINE-PROTEIN KINASE TNNI3K-RELATED"/>
    <property type="match status" value="1"/>
</dbReference>
<dbReference type="EMBL" id="CAJOBG010002939">
    <property type="protein sequence ID" value="CAF4037042.1"/>
    <property type="molecule type" value="Genomic_DNA"/>
</dbReference>
<feature type="domain" description="ZZ-type" evidence="12">
    <location>
        <begin position="171"/>
        <end position="227"/>
    </location>
</feature>
<dbReference type="InterPro" id="IPR000433">
    <property type="entry name" value="Znf_ZZ"/>
</dbReference>
<dbReference type="InterPro" id="IPR001245">
    <property type="entry name" value="Ser-Thr/Tyr_kinase_cat_dom"/>
</dbReference>
<keyword evidence="5" id="KW-0418">Kinase</keyword>
<evidence type="ECO:0000256" key="4">
    <source>
        <dbReference type="ARBA" id="ARBA00022771"/>
    </source>
</evidence>
<dbReference type="PROSITE" id="PS50135">
    <property type="entry name" value="ZF_ZZ_2"/>
    <property type="match status" value="2"/>
</dbReference>
<evidence type="ECO:0000313" key="17">
    <source>
        <dbReference type="Proteomes" id="UP000663855"/>
    </source>
</evidence>
<dbReference type="PROSITE" id="PS50011">
    <property type="entry name" value="PROTEIN_KINASE_DOM"/>
    <property type="match status" value="1"/>
</dbReference>
<dbReference type="GO" id="GO:0005524">
    <property type="term" value="F:ATP binding"/>
    <property type="evidence" value="ECO:0007669"/>
    <property type="project" value="UniProtKB-UniRule"/>
</dbReference>
<dbReference type="EMBL" id="CAJOBH010001103">
    <property type="protein sequence ID" value="CAF3835823.1"/>
    <property type="molecule type" value="Genomic_DNA"/>
</dbReference>
<feature type="binding site" evidence="9">
    <location>
        <position position="345"/>
    </location>
    <ligand>
        <name>ATP</name>
        <dbReference type="ChEBI" id="CHEBI:30616"/>
    </ligand>
</feature>
<dbReference type="Proteomes" id="UP000663866">
    <property type="component" value="Unassembled WGS sequence"/>
</dbReference>
<gene>
    <name evidence="15" type="ORF">BYL167_LOCUS4978</name>
    <name evidence="13" type="ORF">CJN711_LOCUS34470</name>
    <name evidence="16" type="ORF">OVN521_LOCUS17150</name>
    <name evidence="14" type="ORF">WKI299_LOCUS16419</name>
</gene>
<evidence type="ECO:0000313" key="16">
    <source>
        <dbReference type="EMBL" id="CAF4037042.1"/>
    </source>
</evidence>
<dbReference type="InterPro" id="IPR008266">
    <property type="entry name" value="Tyr_kinase_AS"/>
</dbReference>
<dbReference type="Proteomes" id="UP000681967">
    <property type="component" value="Unassembled WGS sequence"/>
</dbReference>
<dbReference type="SUPFAM" id="SSF56112">
    <property type="entry name" value="Protein kinase-like (PK-like)"/>
    <property type="match status" value="1"/>
</dbReference>
<feature type="compositionally biased region" description="Polar residues" evidence="10">
    <location>
        <begin position="113"/>
        <end position="123"/>
    </location>
</feature>
<evidence type="ECO:0000256" key="9">
    <source>
        <dbReference type="PROSITE-ProRule" id="PRU10141"/>
    </source>
</evidence>
<reference evidence="13" key="1">
    <citation type="submission" date="2021-02" db="EMBL/GenBank/DDBJ databases">
        <authorList>
            <person name="Nowell W R."/>
        </authorList>
    </citation>
    <scope>NUCLEOTIDE SEQUENCE</scope>
</reference>
<name>A0A816A934_9BILA</name>
<protein>
    <submittedName>
        <fullName evidence="13">Uncharacterized protein</fullName>
    </submittedName>
</protein>
<dbReference type="GO" id="GO:0004674">
    <property type="term" value="F:protein serine/threonine kinase activity"/>
    <property type="evidence" value="ECO:0007669"/>
    <property type="project" value="TreeGrafter"/>
</dbReference>
<feature type="compositionally biased region" description="Polar residues" evidence="10">
    <location>
        <begin position="92"/>
        <end position="105"/>
    </location>
</feature>
<comment type="caution">
    <text evidence="13">The sequence shown here is derived from an EMBL/GenBank/DDBJ whole genome shotgun (WGS) entry which is preliminary data.</text>
</comment>
<dbReference type="EMBL" id="CAJNOV010016721">
    <property type="protein sequence ID" value="CAF1594992.1"/>
    <property type="molecule type" value="Genomic_DNA"/>
</dbReference>
<dbReference type="Gene3D" id="3.30.60.90">
    <property type="match status" value="2"/>
</dbReference>
<dbReference type="InterPro" id="IPR043145">
    <property type="entry name" value="Znf_ZZ_sf"/>
</dbReference>
<dbReference type="PANTHER" id="PTHR44329:SF288">
    <property type="entry name" value="MITOGEN-ACTIVATED PROTEIN KINASE KINASE KINASE 20"/>
    <property type="match status" value="1"/>
</dbReference>
<keyword evidence="3 9" id="KW-0547">Nucleotide-binding</keyword>
<dbReference type="PROSITE" id="PS00109">
    <property type="entry name" value="PROTEIN_KINASE_TYR"/>
    <property type="match status" value="1"/>
</dbReference>
<dbReference type="AlphaFoldDB" id="A0A816A934"/>
<evidence type="ECO:0000313" key="18">
    <source>
        <dbReference type="Proteomes" id="UP000663866"/>
    </source>
</evidence>
<dbReference type="InterPro" id="IPR011009">
    <property type="entry name" value="Kinase-like_dom_sf"/>
</dbReference>
<feature type="non-terminal residue" evidence="13">
    <location>
        <position position="1"/>
    </location>
</feature>
<dbReference type="EMBL" id="CAJNRF010006544">
    <property type="protein sequence ID" value="CAF2082249.1"/>
    <property type="molecule type" value="Genomic_DNA"/>
</dbReference>
<accession>A0A816A934</accession>
<dbReference type="PROSITE" id="PS01357">
    <property type="entry name" value="ZF_ZZ_1"/>
    <property type="match status" value="1"/>
</dbReference>
<dbReference type="GO" id="GO:0004713">
    <property type="term" value="F:protein tyrosine kinase activity"/>
    <property type="evidence" value="ECO:0007669"/>
    <property type="project" value="InterPro"/>
</dbReference>
<dbReference type="Gene3D" id="1.10.510.10">
    <property type="entry name" value="Transferase(Phosphotransferase) domain 1"/>
    <property type="match status" value="1"/>
</dbReference>
<dbReference type="SMART" id="SM00219">
    <property type="entry name" value="TyrKc"/>
    <property type="match status" value="1"/>
</dbReference>
<evidence type="ECO:0000256" key="10">
    <source>
        <dbReference type="SAM" id="MobiDB-lite"/>
    </source>
</evidence>
<evidence type="ECO:0000256" key="3">
    <source>
        <dbReference type="ARBA" id="ARBA00022741"/>
    </source>
</evidence>
<evidence type="ECO:0000259" key="11">
    <source>
        <dbReference type="PROSITE" id="PS50011"/>
    </source>
</evidence>
<feature type="domain" description="Protein kinase" evidence="11">
    <location>
        <begin position="316"/>
        <end position="578"/>
    </location>
</feature>
<evidence type="ECO:0000256" key="8">
    <source>
        <dbReference type="PROSITE-ProRule" id="PRU00228"/>
    </source>
</evidence>
<evidence type="ECO:0000313" key="15">
    <source>
        <dbReference type="EMBL" id="CAF3835823.1"/>
    </source>
</evidence>
<dbReference type="Proteomes" id="UP000663856">
    <property type="component" value="Unassembled WGS sequence"/>
</dbReference>
<dbReference type="InterPro" id="IPR000719">
    <property type="entry name" value="Prot_kinase_dom"/>
</dbReference>
<evidence type="ECO:0000256" key="6">
    <source>
        <dbReference type="ARBA" id="ARBA00022833"/>
    </source>
</evidence>
<evidence type="ECO:0000256" key="2">
    <source>
        <dbReference type="ARBA" id="ARBA00022723"/>
    </source>
</evidence>
<keyword evidence="1" id="KW-0808">Transferase</keyword>
<keyword evidence="4 8" id="KW-0863">Zinc-finger</keyword>
<keyword evidence="2" id="KW-0479">Metal-binding</keyword>
<keyword evidence="6" id="KW-0862">Zinc</keyword>
<dbReference type="SUPFAM" id="SSF57850">
    <property type="entry name" value="RING/U-box"/>
    <property type="match status" value="2"/>
</dbReference>
<evidence type="ECO:0000256" key="5">
    <source>
        <dbReference type="ARBA" id="ARBA00022777"/>
    </source>
</evidence>
<dbReference type="InterPro" id="IPR020635">
    <property type="entry name" value="Tyr_kinase_cat_dom"/>
</dbReference>
<evidence type="ECO:0000259" key="12">
    <source>
        <dbReference type="PROSITE" id="PS50135"/>
    </source>
</evidence>
<keyword evidence="7 9" id="KW-0067">ATP-binding</keyword>
<organism evidence="13 17">
    <name type="scientific">Rotaria magnacalcarata</name>
    <dbReference type="NCBI Taxonomy" id="392030"/>
    <lineage>
        <taxon>Eukaryota</taxon>
        <taxon>Metazoa</taxon>
        <taxon>Spiralia</taxon>
        <taxon>Gnathifera</taxon>
        <taxon>Rotifera</taxon>
        <taxon>Eurotatoria</taxon>
        <taxon>Bdelloidea</taxon>
        <taxon>Philodinida</taxon>
        <taxon>Philodinidae</taxon>
        <taxon>Rotaria</taxon>
    </lineage>
</organism>
<keyword evidence="18" id="KW-1185">Reference proteome</keyword>
<dbReference type="Pfam" id="PF00569">
    <property type="entry name" value="ZZ"/>
    <property type="match status" value="2"/>
</dbReference>
<feature type="domain" description="ZZ-type" evidence="12">
    <location>
        <begin position="252"/>
        <end position="308"/>
    </location>
</feature>
<dbReference type="Pfam" id="PF07714">
    <property type="entry name" value="PK_Tyr_Ser-Thr"/>
    <property type="match status" value="1"/>
</dbReference>
<dbReference type="InterPro" id="IPR017441">
    <property type="entry name" value="Protein_kinase_ATP_BS"/>
</dbReference>
<evidence type="ECO:0000313" key="13">
    <source>
        <dbReference type="EMBL" id="CAF1594992.1"/>
    </source>
</evidence>
<dbReference type="SMART" id="SM00291">
    <property type="entry name" value="ZnF_ZZ"/>
    <property type="match status" value="2"/>
</dbReference>
<dbReference type="Proteomes" id="UP000663855">
    <property type="component" value="Unassembled WGS sequence"/>
</dbReference>
<feature type="region of interest" description="Disordered" evidence="10">
    <location>
        <begin position="91"/>
        <end position="139"/>
    </location>
</feature>
<dbReference type="PROSITE" id="PS00107">
    <property type="entry name" value="PROTEIN_KINASE_ATP"/>
    <property type="match status" value="1"/>
</dbReference>
<dbReference type="InterPro" id="IPR051681">
    <property type="entry name" value="Ser/Thr_Kinases-Pseudokinases"/>
</dbReference>